<evidence type="ECO:0000313" key="11">
    <source>
        <dbReference type="Proteomes" id="UP000037069"/>
    </source>
</evidence>
<dbReference type="Gene3D" id="2.40.10.10">
    <property type="entry name" value="Trypsin-like serine proteases"/>
    <property type="match status" value="1"/>
</dbReference>
<feature type="signal peptide" evidence="8">
    <location>
        <begin position="1"/>
        <end position="20"/>
    </location>
</feature>
<keyword evidence="3" id="KW-0964">Secreted</keyword>
<keyword evidence="7" id="KW-1015">Disulfide bond</keyword>
<accession>A0A0L0C3C1</accession>
<keyword evidence="11" id="KW-1185">Reference proteome</keyword>
<evidence type="ECO:0000256" key="5">
    <source>
        <dbReference type="ARBA" id="ARBA00022801"/>
    </source>
</evidence>
<dbReference type="InterPro" id="IPR050430">
    <property type="entry name" value="Peptidase_S1"/>
</dbReference>
<sequence length="291" mass="32792">METLFFKLFLICWFIEHNNALKSSNSNLLPMYYISGGNREPSTFKLVSYIVSIRSRNPQRYFGDNHFCAGTIISKTAVLTSAHCVMDKRRVLTRARRLLLVAGTPNRLVPISTTVQFPAKSVTANTNYIRNNKDDIAIIHLKGEIPEDNENIQIIKMPTGPPVYNTSCIIIGWGRMIVNGPLAVLPLHVNVRLYEPSECKYFLGEHYHEGTLCAGDSLNYDEDPCRGDSGGPLICNNELTGVISWTIGCGSNRVPSLYTDVWYNREWIEKHLNAGFRVSVINKLVISFSFI</sequence>
<evidence type="ECO:0000259" key="9">
    <source>
        <dbReference type="PROSITE" id="PS50240"/>
    </source>
</evidence>
<evidence type="ECO:0000256" key="4">
    <source>
        <dbReference type="ARBA" id="ARBA00022670"/>
    </source>
</evidence>
<evidence type="ECO:0000256" key="6">
    <source>
        <dbReference type="ARBA" id="ARBA00022825"/>
    </source>
</evidence>
<evidence type="ECO:0000256" key="3">
    <source>
        <dbReference type="ARBA" id="ARBA00022525"/>
    </source>
</evidence>
<name>A0A0L0C3C1_LUCCU</name>
<evidence type="ECO:0000313" key="10">
    <source>
        <dbReference type="EMBL" id="KNC25924.1"/>
    </source>
</evidence>
<dbReference type="InterPro" id="IPR001314">
    <property type="entry name" value="Peptidase_S1A"/>
</dbReference>
<comment type="subcellular location">
    <subcellularLocation>
        <location evidence="1">Secreted</location>
    </subcellularLocation>
</comment>
<keyword evidence="4" id="KW-0645">Protease</keyword>
<dbReference type="OMA" id="MTSAHCL"/>
<reference evidence="10 11" key="1">
    <citation type="journal article" date="2015" name="Nat. Commun.">
        <title>Lucilia cuprina genome unlocks parasitic fly biology to underpin future interventions.</title>
        <authorList>
            <person name="Anstead C.A."/>
            <person name="Korhonen P.K."/>
            <person name="Young N.D."/>
            <person name="Hall R.S."/>
            <person name="Jex A.R."/>
            <person name="Murali S.C."/>
            <person name="Hughes D.S."/>
            <person name="Lee S.F."/>
            <person name="Perry T."/>
            <person name="Stroehlein A.J."/>
            <person name="Ansell B.R."/>
            <person name="Breugelmans B."/>
            <person name="Hofmann A."/>
            <person name="Qu J."/>
            <person name="Dugan S."/>
            <person name="Lee S.L."/>
            <person name="Chao H."/>
            <person name="Dinh H."/>
            <person name="Han Y."/>
            <person name="Doddapaneni H.V."/>
            <person name="Worley K.C."/>
            <person name="Muzny D.M."/>
            <person name="Ioannidis P."/>
            <person name="Waterhouse R.M."/>
            <person name="Zdobnov E.M."/>
            <person name="James P.J."/>
            <person name="Bagnall N.H."/>
            <person name="Kotze A.C."/>
            <person name="Gibbs R.A."/>
            <person name="Richards S."/>
            <person name="Batterham P."/>
            <person name="Gasser R.B."/>
        </authorList>
    </citation>
    <scope>NUCLEOTIDE SEQUENCE [LARGE SCALE GENOMIC DNA]</scope>
    <source>
        <strain evidence="10 11">LS</strain>
        <tissue evidence="10">Full body</tissue>
    </source>
</reference>
<dbReference type="SMART" id="SM00020">
    <property type="entry name" value="Tryp_SPc"/>
    <property type="match status" value="1"/>
</dbReference>
<keyword evidence="6" id="KW-0720">Serine protease</keyword>
<evidence type="ECO:0000256" key="7">
    <source>
        <dbReference type="ARBA" id="ARBA00023157"/>
    </source>
</evidence>
<dbReference type="Pfam" id="PF00089">
    <property type="entry name" value="Trypsin"/>
    <property type="match status" value="1"/>
</dbReference>
<feature type="domain" description="Peptidase S1" evidence="9">
    <location>
        <begin position="34"/>
        <end position="273"/>
    </location>
</feature>
<dbReference type="InterPro" id="IPR033116">
    <property type="entry name" value="TRYPSIN_SER"/>
</dbReference>
<feature type="non-terminal residue" evidence="10">
    <location>
        <position position="291"/>
    </location>
</feature>
<evidence type="ECO:0000256" key="1">
    <source>
        <dbReference type="ARBA" id="ARBA00004613"/>
    </source>
</evidence>
<dbReference type="CDD" id="cd00190">
    <property type="entry name" value="Tryp_SPc"/>
    <property type="match status" value="1"/>
</dbReference>
<proteinExistence type="inferred from homology"/>
<comment type="caution">
    <text evidence="10">The sequence shown here is derived from an EMBL/GenBank/DDBJ whole genome shotgun (WGS) entry which is preliminary data.</text>
</comment>
<dbReference type="PANTHER" id="PTHR24276">
    <property type="entry name" value="POLYSERASE-RELATED"/>
    <property type="match status" value="1"/>
</dbReference>
<dbReference type="PANTHER" id="PTHR24276:SF91">
    <property type="entry name" value="AT26814P-RELATED"/>
    <property type="match status" value="1"/>
</dbReference>
<keyword evidence="5" id="KW-0378">Hydrolase</keyword>
<dbReference type="AlphaFoldDB" id="A0A0L0C3C1"/>
<keyword evidence="8" id="KW-0732">Signal</keyword>
<dbReference type="GO" id="GO:0005576">
    <property type="term" value="C:extracellular region"/>
    <property type="evidence" value="ECO:0007669"/>
    <property type="project" value="UniProtKB-SubCell"/>
</dbReference>
<dbReference type="PROSITE" id="PS50240">
    <property type="entry name" value="TRYPSIN_DOM"/>
    <property type="match status" value="1"/>
</dbReference>
<dbReference type="Proteomes" id="UP000037069">
    <property type="component" value="Unassembled WGS sequence"/>
</dbReference>
<evidence type="ECO:0000256" key="2">
    <source>
        <dbReference type="ARBA" id="ARBA00007664"/>
    </source>
</evidence>
<feature type="chain" id="PRO_5005535729" description="Peptidase S1 domain-containing protein" evidence="8">
    <location>
        <begin position="21"/>
        <end position="291"/>
    </location>
</feature>
<dbReference type="InterPro" id="IPR043504">
    <property type="entry name" value="Peptidase_S1_PA_chymotrypsin"/>
</dbReference>
<dbReference type="GO" id="GO:0004252">
    <property type="term" value="F:serine-type endopeptidase activity"/>
    <property type="evidence" value="ECO:0007669"/>
    <property type="project" value="InterPro"/>
</dbReference>
<comment type="similarity">
    <text evidence="2">Belongs to the peptidase S1 family.</text>
</comment>
<dbReference type="EMBL" id="JRES01001060">
    <property type="protein sequence ID" value="KNC25924.1"/>
    <property type="molecule type" value="Genomic_DNA"/>
</dbReference>
<evidence type="ECO:0000256" key="8">
    <source>
        <dbReference type="SAM" id="SignalP"/>
    </source>
</evidence>
<organism evidence="10 11">
    <name type="scientific">Lucilia cuprina</name>
    <name type="common">Green bottle fly</name>
    <name type="synonym">Australian sheep blowfly</name>
    <dbReference type="NCBI Taxonomy" id="7375"/>
    <lineage>
        <taxon>Eukaryota</taxon>
        <taxon>Metazoa</taxon>
        <taxon>Ecdysozoa</taxon>
        <taxon>Arthropoda</taxon>
        <taxon>Hexapoda</taxon>
        <taxon>Insecta</taxon>
        <taxon>Pterygota</taxon>
        <taxon>Neoptera</taxon>
        <taxon>Endopterygota</taxon>
        <taxon>Diptera</taxon>
        <taxon>Brachycera</taxon>
        <taxon>Muscomorpha</taxon>
        <taxon>Oestroidea</taxon>
        <taxon>Calliphoridae</taxon>
        <taxon>Luciliinae</taxon>
        <taxon>Lucilia</taxon>
    </lineage>
</organism>
<dbReference type="STRING" id="7375.A0A0L0C3C1"/>
<dbReference type="SUPFAM" id="SSF50494">
    <property type="entry name" value="Trypsin-like serine proteases"/>
    <property type="match status" value="1"/>
</dbReference>
<dbReference type="PRINTS" id="PR00722">
    <property type="entry name" value="CHYMOTRYPSIN"/>
</dbReference>
<dbReference type="GO" id="GO:0006508">
    <property type="term" value="P:proteolysis"/>
    <property type="evidence" value="ECO:0007669"/>
    <property type="project" value="UniProtKB-KW"/>
</dbReference>
<dbReference type="OrthoDB" id="10059102at2759"/>
<protein>
    <recommendedName>
        <fullName evidence="9">Peptidase S1 domain-containing protein</fullName>
    </recommendedName>
</protein>
<dbReference type="InterPro" id="IPR009003">
    <property type="entry name" value="Peptidase_S1_PA"/>
</dbReference>
<dbReference type="InterPro" id="IPR001254">
    <property type="entry name" value="Trypsin_dom"/>
</dbReference>
<gene>
    <name evidence="10" type="ORF">FF38_03682</name>
</gene>
<dbReference type="PROSITE" id="PS00135">
    <property type="entry name" value="TRYPSIN_SER"/>
    <property type="match status" value="1"/>
</dbReference>